<protein>
    <submittedName>
        <fullName evidence="2">Uncharacterized protein</fullName>
    </submittedName>
</protein>
<evidence type="ECO:0000313" key="4">
    <source>
        <dbReference type="Proteomes" id="UP000094598"/>
    </source>
</evidence>
<dbReference type="EMBL" id="VCDX01000005">
    <property type="protein sequence ID" value="TYL12841.1"/>
    <property type="molecule type" value="Genomic_DNA"/>
</dbReference>
<evidence type="ECO:0000313" key="2">
    <source>
        <dbReference type="EMBL" id="AOQ23134.1"/>
    </source>
</evidence>
<dbReference type="RefSeq" id="WP_069588394.1">
    <property type="nucleotide sequence ID" value="NZ_CP017019.1"/>
</dbReference>
<dbReference type="Proteomes" id="UP000322283">
    <property type="component" value="Unassembled WGS sequence"/>
</dbReference>
<evidence type="ECO:0000313" key="3">
    <source>
        <dbReference type="EMBL" id="TYL12841.1"/>
    </source>
</evidence>
<reference evidence="3 5" key="2">
    <citation type="submission" date="2019-05" db="EMBL/GenBank/DDBJ databases">
        <title>Genome sequence of Moorella thermoacetica ATCC 33924.</title>
        <authorList>
            <person name="Poehlein A."/>
            <person name="Bengelsdorf F.R."/>
            <person name="Duerre P."/>
            <person name="Daniel R."/>
        </authorList>
    </citation>
    <scope>NUCLEOTIDE SEQUENCE [LARGE SCALE GENOMIC DNA]</scope>
    <source>
        <strain evidence="3 5">ATCC 33924</strain>
    </source>
</reference>
<dbReference type="EMBL" id="CP017019">
    <property type="protein sequence ID" value="AOQ23134.1"/>
    <property type="molecule type" value="Genomic_DNA"/>
</dbReference>
<dbReference type="AlphaFoldDB" id="A0AAC9HG14"/>
<evidence type="ECO:0000256" key="1">
    <source>
        <dbReference type="SAM" id="MobiDB-lite"/>
    </source>
</evidence>
<proteinExistence type="predicted"/>
<keyword evidence="5" id="KW-1185">Reference proteome</keyword>
<sequence length="396" mass="41163">MRVLLNVSKEKLAMFSRAAAPTEFAPLAEGAAGDAAVALRGTGFAADLDTAVGLGVPVVVVAGMPDGEGEACARAALEYGVPGECVLLLRNGKVVDLAGNAVAPAARGGRAVGVRAVVAAAAAAVERGLLPEPVVWEMPSPMESAPPGGVTADPVGPEPGLDDPYPAADAREAAEKPADGETPRREEPAPAAAPKVDAAVKPGIPSLEGELALKDFLTAAHRVVAVFRAVEEADSATVAAGLAEACGAVHLEVAPEPRAFRRYGESLEEAVNSGRYAFCNGGNVQTARRDPDLLVVEVDPNVPERSSLDDVYGRADKVAHVVGHDFNGVEKSKRNVRLWLENGWRLDALIVDRVPDASHVVEIFKGTFGTEVGLICGVEGKESFDLLVEKLVEEEN</sequence>
<gene>
    <name evidence="2" type="ORF">Maut_00671</name>
    <name evidence="3" type="ORF">MTAT_16640</name>
</gene>
<dbReference type="Proteomes" id="UP000094598">
    <property type="component" value="Chromosome"/>
</dbReference>
<reference evidence="2 4" key="1">
    <citation type="submission" date="2016-08" db="EMBL/GenBank/DDBJ databases">
        <title>Moorella thermoacetica DSM 103132.</title>
        <authorList>
            <person name="Jendresen C.B."/>
            <person name="Redl S.M."/>
            <person name="Jensen T.O."/>
            <person name="Nielsen A.T."/>
        </authorList>
    </citation>
    <scope>NUCLEOTIDE SEQUENCE [LARGE SCALE GENOMIC DNA]</scope>
    <source>
        <strain evidence="2 4">DSM 103132</strain>
    </source>
</reference>
<name>A0AAC9HG14_NEOTH</name>
<organism evidence="2 4">
    <name type="scientific">Neomoorella thermoacetica</name>
    <name type="common">Clostridium thermoaceticum</name>
    <dbReference type="NCBI Taxonomy" id="1525"/>
    <lineage>
        <taxon>Bacteria</taxon>
        <taxon>Bacillati</taxon>
        <taxon>Bacillota</taxon>
        <taxon>Clostridia</taxon>
        <taxon>Neomoorellales</taxon>
        <taxon>Neomoorellaceae</taxon>
        <taxon>Neomoorella</taxon>
    </lineage>
</organism>
<feature type="compositionally biased region" description="Basic and acidic residues" evidence="1">
    <location>
        <begin position="169"/>
        <end position="188"/>
    </location>
</feature>
<feature type="region of interest" description="Disordered" evidence="1">
    <location>
        <begin position="140"/>
        <end position="197"/>
    </location>
</feature>
<accession>A0AAC9HG14</accession>
<evidence type="ECO:0000313" key="5">
    <source>
        <dbReference type="Proteomes" id="UP000322283"/>
    </source>
</evidence>